<evidence type="ECO:0000256" key="4">
    <source>
        <dbReference type="ARBA" id="ARBA00022679"/>
    </source>
</evidence>
<dbReference type="InterPro" id="IPR029044">
    <property type="entry name" value="Nucleotide-diphossugar_trans"/>
</dbReference>
<accession>A0A813JY39</accession>
<dbReference type="Pfam" id="PF01704">
    <property type="entry name" value="UDPGP"/>
    <property type="match status" value="1"/>
</dbReference>
<evidence type="ECO:0000256" key="5">
    <source>
        <dbReference type="ARBA" id="ARBA00022695"/>
    </source>
</evidence>
<dbReference type="CDD" id="cd04193">
    <property type="entry name" value="UDPGlcNAc_PPase"/>
    <property type="match status" value="1"/>
</dbReference>
<evidence type="ECO:0000256" key="1">
    <source>
        <dbReference type="ARBA" id="ARBA00005208"/>
    </source>
</evidence>
<dbReference type="GO" id="GO:0006048">
    <property type="term" value="P:UDP-N-acetylglucosamine biosynthetic process"/>
    <property type="evidence" value="ECO:0007669"/>
    <property type="project" value="TreeGrafter"/>
</dbReference>
<evidence type="ECO:0000313" key="7">
    <source>
        <dbReference type="EMBL" id="CAE8686987.1"/>
    </source>
</evidence>
<keyword evidence="4" id="KW-0808">Transferase</keyword>
<name>A0A813JY39_POLGL</name>
<dbReference type="InterPro" id="IPR039741">
    <property type="entry name" value="UDP-sugar_pyrophosphorylase"/>
</dbReference>
<dbReference type="EC" id="2.7.7.23" evidence="3"/>
<evidence type="ECO:0000256" key="6">
    <source>
        <dbReference type="ARBA" id="ARBA00048493"/>
    </source>
</evidence>
<dbReference type="PANTHER" id="PTHR11952:SF2">
    <property type="entry name" value="LD24639P"/>
    <property type="match status" value="1"/>
</dbReference>
<dbReference type="Proteomes" id="UP000626109">
    <property type="component" value="Unassembled WGS sequence"/>
</dbReference>
<dbReference type="SUPFAM" id="SSF53448">
    <property type="entry name" value="Nucleotide-diphospho-sugar transferases"/>
    <property type="match status" value="1"/>
</dbReference>
<dbReference type="Gene3D" id="3.90.550.10">
    <property type="entry name" value="Spore Coat Polysaccharide Biosynthesis Protein SpsA, Chain A"/>
    <property type="match status" value="1"/>
</dbReference>
<keyword evidence="5" id="KW-0548">Nucleotidyltransferase</keyword>
<gene>
    <name evidence="7" type="ORF">PGLA2088_LOCUS25238</name>
</gene>
<organism evidence="7 8">
    <name type="scientific">Polarella glacialis</name>
    <name type="common">Dinoflagellate</name>
    <dbReference type="NCBI Taxonomy" id="89957"/>
    <lineage>
        <taxon>Eukaryota</taxon>
        <taxon>Sar</taxon>
        <taxon>Alveolata</taxon>
        <taxon>Dinophyceae</taxon>
        <taxon>Suessiales</taxon>
        <taxon>Suessiaceae</taxon>
        <taxon>Polarella</taxon>
    </lineage>
</organism>
<comment type="catalytic activity">
    <reaction evidence="6">
        <text>N-acetyl-alpha-D-glucosamine 1-phosphate + UTP + H(+) = UDP-N-acetyl-alpha-D-glucosamine + diphosphate</text>
        <dbReference type="Rhea" id="RHEA:13509"/>
        <dbReference type="ChEBI" id="CHEBI:15378"/>
        <dbReference type="ChEBI" id="CHEBI:33019"/>
        <dbReference type="ChEBI" id="CHEBI:46398"/>
        <dbReference type="ChEBI" id="CHEBI:57705"/>
        <dbReference type="ChEBI" id="CHEBI:57776"/>
        <dbReference type="EC" id="2.7.7.23"/>
    </reaction>
</comment>
<dbReference type="GO" id="GO:0003977">
    <property type="term" value="F:UDP-N-acetylglucosamine diphosphorylase activity"/>
    <property type="evidence" value="ECO:0007669"/>
    <property type="project" value="UniProtKB-EC"/>
</dbReference>
<reference evidence="7" key="1">
    <citation type="submission" date="2021-02" db="EMBL/GenBank/DDBJ databases">
        <authorList>
            <person name="Dougan E. K."/>
            <person name="Rhodes N."/>
            <person name="Thang M."/>
            <person name="Chan C."/>
        </authorList>
    </citation>
    <scope>NUCLEOTIDE SEQUENCE</scope>
</reference>
<sequence length="484" mass="52219">MQSSIAEMQSSSFANGGLRDRFEKAGQAHVFKFLEEGKLSAEQMMPFIQQLEDLDLDIIAKIHQSALAEATAAAEAVDLEPPDDFTCLADTSAEDIVSWEQMGLEAIGRGEVAACVLAGGQGTRLGFDGPKGCYDIALPSGKPLFQLFVEKCRRLVTLAQEKGGKNARLPFLVMTSPINHDATIEFFDKHSYFGMSKDDVWFFKQGTLPCLTPDGKIILESAGVVATAPDGNGGLYPALQKSGCMARLRAAGVRSLHVFSVDNPLCRPADPRFIGYCLARNADCGNKCVWKSSPEEKVGVVAKRGGRSGVVEYSELDEARKNQRDANGRLVFGAGNICNHFFAVDFLADVVIPKMATMFHLAHKKIPFAGEDGNTVQPESNNGIKLEAFVFDCFAMSSRMAILETSREEEFAPVKNAPGTATDSPDSARAMVNALCRKWVGEAGGVVEGDQDAMLEVSPLVSYAGEGLADRVKGKVINVPVNFE</sequence>
<evidence type="ECO:0000256" key="3">
    <source>
        <dbReference type="ARBA" id="ARBA00012457"/>
    </source>
</evidence>
<protein>
    <recommendedName>
        <fullName evidence="3">UDP-N-acetylglucosamine diphosphorylase</fullName>
        <ecNumber evidence="3">2.7.7.23</ecNumber>
    </recommendedName>
</protein>
<dbReference type="AlphaFoldDB" id="A0A813JY39"/>
<comment type="similarity">
    <text evidence="2">Belongs to the UDPGP type 1 family.</text>
</comment>
<dbReference type="EMBL" id="CAJNNW010026675">
    <property type="protein sequence ID" value="CAE8686987.1"/>
    <property type="molecule type" value="Genomic_DNA"/>
</dbReference>
<proteinExistence type="inferred from homology"/>
<evidence type="ECO:0000256" key="2">
    <source>
        <dbReference type="ARBA" id="ARBA00010401"/>
    </source>
</evidence>
<dbReference type="PANTHER" id="PTHR11952">
    <property type="entry name" value="UDP- GLUCOSE PYROPHOSPHORYLASE"/>
    <property type="match status" value="1"/>
</dbReference>
<evidence type="ECO:0000313" key="8">
    <source>
        <dbReference type="Proteomes" id="UP000626109"/>
    </source>
</evidence>
<comment type="caution">
    <text evidence="7">The sequence shown here is derived from an EMBL/GenBank/DDBJ whole genome shotgun (WGS) entry which is preliminary data.</text>
</comment>
<dbReference type="InterPro" id="IPR002618">
    <property type="entry name" value="UDPGP_fam"/>
</dbReference>
<comment type="pathway">
    <text evidence="1">Nucleotide-sugar biosynthesis; UDP-N-acetyl-alpha-D-glucosamine biosynthesis; UDP-N-acetyl-alpha-D-glucosamine from N-acetyl-alpha-D-glucosamine 1-phosphate: step 1/1.</text>
</comment>